<dbReference type="EMBL" id="FXAK01000005">
    <property type="protein sequence ID" value="SMF53240.1"/>
    <property type="molecule type" value="Genomic_DNA"/>
</dbReference>
<evidence type="ECO:0000256" key="1">
    <source>
        <dbReference type="ARBA" id="ARBA00000085"/>
    </source>
</evidence>
<dbReference type="CDD" id="cd00130">
    <property type="entry name" value="PAS"/>
    <property type="match status" value="1"/>
</dbReference>
<dbReference type="Gene3D" id="3.30.450.20">
    <property type="entry name" value="PAS domain"/>
    <property type="match status" value="1"/>
</dbReference>
<comment type="catalytic activity">
    <reaction evidence="1">
        <text>ATP + protein L-histidine = ADP + protein N-phospho-L-histidine.</text>
        <dbReference type="EC" id="2.7.13.3"/>
    </reaction>
</comment>
<dbReference type="SMART" id="SM00387">
    <property type="entry name" value="HATPase_c"/>
    <property type="match status" value="1"/>
</dbReference>
<dbReference type="NCBIfam" id="TIGR00229">
    <property type="entry name" value="sensory_box"/>
    <property type="match status" value="1"/>
</dbReference>
<dbReference type="SUPFAM" id="SSF47384">
    <property type="entry name" value="Homodimeric domain of signal transducing histidine kinase"/>
    <property type="match status" value="1"/>
</dbReference>
<dbReference type="PROSITE" id="PS50109">
    <property type="entry name" value="HIS_KIN"/>
    <property type="match status" value="1"/>
</dbReference>
<keyword evidence="4" id="KW-0808">Transferase</keyword>
<evidence type="ECO:0000256" key="6">
    <source>
        <dbReference type="ARBA" id="ARBA00022777"/>
    </source>
</evidence>
<dbReference type="PANTHER" id="PTHR43065:SF10">
    <property type="entry name" value="PEROXIDE STRESS-ACTIVATED HISTIDINE KINASE MAK3"/>
    <property type="match status" value="1"/>
</dbReference>
<dbReference type="InterPro" id="IPR000014">
    <property type="entry name" value="PAS"/>
</dbReference>
<dbReference type="Pfam" id="PF00512">
    <property type="entry name" value="HisKA"/>
    <property type="match status" value="1"/>
</dbReference>
<feature type="domain" description="Histidine kinase" evidence="9">
    <location>
        <begin position="203"/>
        <end position="418"/>
    </location>
</feature>
<dbReference type="InterPro" id="IPR004358">
    <property type="entry name" value="Sig_transdc_His_kin-like_C"/>
</dbReference>
<dbReference type="CDD" id="cd00082">
    <property type="entry name" value="HisKA"/>
    <property type="match status" value="1"/>
</dbReference>
<proteinExistence type="predicted"/>
<dbReference type="SMART" id="SM00388">
    <property type="entry name" value="HisKA"/>
    <property type="match status" value="1"/>
</dbReference>
<dbReference type="GO" id="GO:0006355">
    <property type="term" value="P:regulation of DNA-templated transcription"/>
    <property type="evidence" value="ECO:0007669"/>
    <property type="project" value="InterPro"/>
</dbReference>
<evidence type="ECO:0000256" key="4">
    <source>
        <dbReference type="ARBA" id="ARBA00022679"/>
    </source>
</evidence>
<keyword evidence="7" id="KW-0067">ATP-binding</keyword>
<keyword evidence="5" id="KW-0547">Nucleotide-binding</keyword>
<dbReference type="PRINTS" id="PR00344">
    <property type="entry name" value="BCTRLSENSOR"/>
</dbReference>
<accession>A0A1X7FJE1</accession>
<keyword evidence="8" id="KW-0902">Two-component regulatory system</keyword>
<keyword evidence="6" id="KW-0418">Kinase</keyword>
<dbReference type="Pfam" id="PF02518">
    <property type="entry name" value="HATPase_c"/>
    <property type="match status" value="1"/>
</dbReference>
<dbReference type="STRING" id="286727.SAMN02982917_2959"/>
<sequence length="430" mass="46880">MSEDEHLQRRGMVNGDGEGYLAMERLHADLFEISPISILCEDWSGVKQAVDEVIAGGVTDFDRFLEDNPQFFFDVRRFHRILDANRSALDLLGFRDKETFLQESRVRLPANPASNAQVFKAMVRGKTVCQGERVLHTKDGRVVPILWRASLPPGPADPQAYSRLYFFAVDVTELKRVQEALMAAQANLSHAGRLSLVGELAASLTHEVSQPLVSIASHAAAATRWLSRETPNLGEVATSLNRITASTQHAVRIIGKMRSFARRGELVTEPMKPQDCIADAVTLVEHEAYRQKTRIAVDMPANLPAIVGDRTQIQQVIVNIAYNAIQAMQAANAPERRIAIAAAADGPDFVTFTITDSGPGIPDDVLPRIFEPFFSTKQEGMGLGLSICKTIVEERGGRLWAADSGQGASLSFSLPVASAAAEGVDQPAVL</sequence>
<dbReference type="EC" id="2.7.13.3" evidence="2"/>
<dbReference type="InterPro" id="IPR003661">
    <property type="entry name" value="HisK_dim/P_dom"/>
</dbReference>
<dbReference type="InterPro" id="IPR013767">
    <property type="entry name" value="PAS_fold"/>
</dbReference>
<dbReference type="GO" id="GO:0005524">
    <property type="term" value="F:ATP binding"/>
    <property type="evidence" value="ECO:0007669"/>
    <property type="project" value="UniProtKB-KW"/>
</dbReference>
<evidence type="ECO:0000256" key="8">
    <source>
        <dbReference type="ARBA" id="ARBA00023012"/>
    </source>
</evidence>
<keyword evidence="3" id="KW-0597">Phosphoprotein</keyword>
<dbReference type="InterPro" id="IPR036890">
    <property type="entry name" value="HATPase_C_sf"/>
</dbReference>
<dbReference type="SUPFAM" id="SSF55874">
    <property type="entry name" value="ATPase domain of HSP90 chaperone/DNA topoisomerase II/histidine kinase"/>
    <property type="match status" value="1"/>
</dbReference>
<evidence type="ECO:0000256" key="2">
    <source>
        <dbReference type="ARBA" id="ARBA00012438"/>
    </source>
</evidence>
<organism evidence="10 11">
    <name type="scientific">Azospirillum oryzae</name>
    <dbReference type="NCBI Taxonomy" id="286727"/>
    <lineage>
        <taxon>Bacteria</taxon>
        <taxon>Pseudomonadati</taxon>
        <taxon>Pseudomonadota</taxon>
        <taxon>Alphaproteobacteria</taxon>
        <taxon>Rhodospirillales</taxon>
        <taxon>Azospirillaceae</taxon>
        <taxon>Azospirillum</taxon>
    </lineage>
</organism>
<dbReference type="Proteomes" id="UP000192936">
    <property type="component" value="Unassembled WGS sequence"/>
</dbReference>
<name>A0A1X7FJE1_9PROT</name>
<evidence type="ECO:0000313" key="11">
    <source>
        <dbReference type="Proteomes" id="UP000192936"/>
    </source>
</evidence>
<protein>
    <recommendedName>
        <fullName evidence="2">histidine kinase</fullName>
        <ecNumber evidence="2">2.7.13.3</ecNumber>
    </recommendedName>
</protein>
<dbReference type="Gene3D" id="1.10.287.130">
    <property type="match status" value="1"/>
</dbReference>
<dbReference type="Gene3D" id="3.30.565.10">
    <property type="entry name" value="Histidine kinase-like ATPase, C-terminal domain"/>
    <property type="match status" value="1"/>
</dbReference>
<dbReference type="InterPro" id="IPR035965">
    <property type="entry name" value="PAS-like_dom_sf"/>
</dbReference>
<reference evidence="10 11" key="1">
    <citation type="submission" date="2017-04" db="EMBL/GenBank/DDBJ databases">
        <authorList>
            <person name="Afonso C.L."/>
            <person name="Miller P.J."/>
            <person name="Scott M.A."/>
            <person name="Spackman E."/>
            <person name="Goraichik I."/>
            <person name="Dimitrov K.M."/>
            <person name="Suarez D.L."/>
            <person name="Swayne D.E."/>
        </authorList>
    </citation>
    <scope>NUCLEOTIDE SEQUENCE [LARGE SCALE GENOMIC DNA]</scope>
    <source>
        <strain evidence="10 11">A2P</strain>
    </source>
</reference>
<gene>
    <name evidence="10" type="ORF">SAMN02982917_2959</name>
</gene>
<dbReference type="InterPro" id="IPR003594">
    <property type="entry name" value="HATPase_dom"/>
</dbReference>
<evidence type="ECO:0000259" key="9">
    <source>
        <dbReference type="PROSITE" id="PS50109"/>
    </source>
</evidence>
<dbReference type="Pfam" id="PF00989">
    <property type="entry name" value="PAS"/>
    <property type="match status" value="1"/>
</dbReference>
<dbReference type="InterPro" id="IPR036097">
    <property type="entry name" value="HisK_dim/P_sf"/>
</dbReference>
<evidence type="ECO:0000256" key="7">
    <source>
        <dbReference type="ARBA" id="ARBA00022840"/>
    </source>
</evidence>
<dbReference type="GO" id="GO:0000155">
    <property type="term" value="F:phosphorelay sensor kinase activity"/>
    <property type="evidence" value="ECO:0007669"/>
    <property type="project" value="InterPro"/>
</dbReference>
<dbReference type="RefSeq" id="WP_244560682.1">
    <property type="nucleotide sequence ID" value="NZ_FXAK01000005.1"/>
</dbReference>
<dbReference type="PANTHER" id="PTHR43065">
    <property type="entry name" value="SENSOR HISTIDINE KINASE"/>
    <property type="match status" value="1"/>
</dbReference>
<evidence type="ECO:0000256" key="5">
    <source>
        <dbReference type="ARBA" id="ARBA00022741"/>
    </source>
</evidence>
<dbReference type="AlphaFoldDB" id="A0A1X7FJE1"/>
<dbReference type="InterPro" id="IPR005467">
    <property type="entry name" value="His_kinase_dom"/>
</dbReference>
<evidence type="ECO:0000313" key="10">
    <source>
        <dbReference type="EMBL" id="SMF53240.1"/>
    </source>
</evidence>
<evidence type="ECO:0000256" key="3">
    <source>
        <dbReference type="ARBA" id="ARBA00022553"/>
    </source>
</evidence>
<dbReference type="SUPFAM" id="SSF55785">
    <property type="entry name" value="PYP-like sensor domain (PAS domain)"/>
    <property type="match status" value="1"/>
</dbReference>